<gene>
    <name evidence="1" type="ORF">N0V89_005533</name>
</gene>
<sequence>MLPTQLVNHADLWTSIKTLKGKTGTVGVGAGGSNRIVCHGHTAVNLYNTGKSATNFNLHELGFKVEDAYRACYGSNPSAGAGDKKTNLAFQHFGDGYNFLVHGNADC</sequence>
<dbReference type="GeneID" id="80909063"/>
<dbReference type="EMBL" id="JAPEUX010000004">
    <property type="protein sequence ID" value="KAJ4353803.1"/>
    <property type="molecule type" value="Genomic_DNA"/>
</dbReference>
<accession>A0A9W8XME5</accession>
<reference evidence="1" key="1">
    <citation type="submission" date="2022-10" db="EMBL/GenBank/DDBJ databases">
        <title>Tapping the CABI collections for fungal endophytes: first genome assemblies for Collariella, Neodidymelliopsis, Ascochyta clinopodiicola, Didymella pomorum, Didymosphaeria variabile, Neocosmospora piperis and Neocucurbitaria cava.</title>
        <authorList>
            <person name="Hill R."/>
        </authorList>
    </citation>
    <scope>NUCLEOTIDE SEQUENCE</scope>
    <source>
        <strain evidence="1">IMI 356815</strain>
    </source>
</reference>
<name>A0A9W8XME5_9PLEO</name>
<organism evidence="1 2">
    <name type="scientific">Didymosphaeria variabile</name>
    <dbReference type="NCBI Taxonomy" id="1932322"/>
    <lineage>
        <taxon>Eukaryota</taxon>
        <taxon>Fungi</taxon>
        <taxon>Dikarya</taxon>
        <taxon>Ascomycota</taxon>
        <taxon>Pezizomycotina</taxon>
        <taxon>Dothideomycetes</taxon>
        <taxon>Pleosporomycetidae</taxon>
        <taxon>Pleosporales</taxon>
        <taxon>Massarineae</taxon>
        <taxon>Didymosphaeriaceae</taxon>
        <taxon>Didymosphaeria</taxon>
    </lineage>
</organism>
<proteinExistence type="predicted"/>
<dbReference type="Proteomes" id="UP001140513">
    <property type="component" value="Unassembled WGS sequence"/>
</dbReference>
<dbReference type="AlphaFoldDB" id="A0A9W8XME5"/>
<comment type="caution">
    <text evidence="1">The sequence shown here is derived from an EMBL/GenBank/DDBJ whole genome shotgun (WGS) entry which is preliminary data.</text>
</comment>
<dbReference type="OrthoDB" id="10310809at2759"/>
<protein>
    <submittedName>
        <fullName evidence="1">Uncharacterized protein</fullName>
    </submittedName>
</protein>
<keyword evidence="2" id="KW-1185">Reference proteome</keyword>
<dbReference type="RefSeq" id="XP_056071577.1">
    <property type="nucleotide sequence ID" value="XM_056214310.1"/>
</dbReference>
<evidence type="ECO:0000313" key="2">
    <source>
        <dbReference type="Proteomes" id="UP001140513"/>
    </source>
</evidence>
<evidence type="ECO:0000313" key="1">
    <source>
        <dbReference type="EMBL" id="KAJ4353803.1"/>
    </source>
</evidence>